<dbReference type="InterPro" id="IPR043864">
    <property type="entry name" value="Omp85-like_dom"/>
</dbReference>
<dbReference type="InterPro" id="IPR002641">
    <property type="entry name" value="PNPLA_dom"/>
</dbReference>
<dbReference type="Gene3D" id="3.10.20.310">
    <property type="entry name" value="membrane protein fhac"/>
    <property type="match status" value="1"/>
</dbReference>
<feature type="short sequence motif" description="GXSXG" evidence="4">
    <location>
        <begin position="64"/>
        <end position="68"/>
    </location>
</feature>
<dbReference type="EMBL" id="SDHZ01000001">
    <property type="protein sequence ID" value="RXK86173.1"/>
    <property type="molecule type" value="Genomic_DNA"/>
</dbReference>
<dbReference type="Pfam" id="PF19143">
    <property type="entry name" value="Omp85_2"/>
    <property type="match status" value="1"/>
</dbReference>
<dbReference type="RefSeq" id="WP_129001923.1">
    <property type="nucleotide sequence ID" value="NZ_SDHZ01000001.1"/>
</dbReference>
<gene>
    <name evidence="6" type="ORF">ESB13_05010</name>
</gene>
<dbReference type="Gene3D" id="3.40.1090.10">
    <property type="entry name" value="Cytosolic phospholipase A2 catalytic domain"/>
    <property type="match status" value="2"/>
</dbReference>
<evidence type="ECO:0000256" key="1">
    <source>
        <dbReference type="ARBA" id="ARBA00022801"/>
    </source>
</evidence>
<dbReference type="GO" id="GO:0016042">
    <property type="term" value="P:lipid catabolic process"/>
    <property type="evidence" value="ECO:0007669"/>
    <property type="project" value="UniProtKB-UniRule"/>
</dbReference>
<dbReference type="GO" id="GO:0016787">
    <property type="term" value="F:hydrolase activity"/>
    <property type="evidence" value="ECO:0007669"/>
    <property type="project" value="UniProtKB-UniRule"/>
</dbReference>
<dbReference type="Proteomes" id="UP000290545">
    <property type="component" value="Unassembled WGS sequence"/>
</dbReference>
<dbReference type="OrthoDB" id="9770965at2"/>
<feature type="domain" description="PNPLA" evidence="5">
    <location>
        <begin position="33"/>
        <end position="223"/>
    </location>
</feature>
<evidence type="ECO:0000313" key="6">
    <source>
        <dbReference type="EMBL" id="RXK86173.1"/>
    </source>
</evidence>
<evidence type="ECO:0000259" key="5">
    <source>
        <dbReference type="PROSITE" id="PS51635"/>
    </source>
</evidence>
<feature type="active site" description="Nucleophile" evidence="4">
    <location>
        <position position="66"/>
    </location>
</feature>
<evidence type="ECO:0000256" key="4">
    <source>
        <dbReference type="PROSITE-ProRule" id="PRU01161"/>
    </source>
</evidence>
<evidence type="ECO:0000313" key="7">
    <source>
        <dbReference type="Proteomes" id="UP000290545"/>
    </source>
</evidence>
<dbReference type="PANTHER" id="PTHR14226">
    <property type="entry name" value="NEUROPATHY TARGET ESTERASE/SWISS CHEESE D.MELANOGASTER"/>
    <property type="match status" value="1"/>
</dbReference>
<dbReference type="PANTHER" id="PTHR14226:SF76">
    <property type="entry name" value="NTE FAMILY PROTEIN RSSA"/>
    <property type="match status" value="1"/>
</dbReference>
<reference evidence="6 7" key="1">
    <citation type="submission" date="2019-01" db="EMBL/GenBank/DDBJ databases">
        <title>Filimonas sp. strain TTM-71.</title>
        <authorList>
            <person name="Chen W.-M."/>
        </authorList>
    </citation>
    <scope>NUCLEOTIDE SEQUENCE [LARGE SCALE GENOMIC DNA]</scope>
    <source>
        <strain evidence="6 7">TTM-71</strain>
    </source>
</reference>
<evidence type="ECO:0000256" key="3">
    <source>
        <dbReference type="ARBA" id="ARBA00023098"/>
    </source>
</evidence>
<dbReference type="InterPro" id="IPR016035">
    <property type="entry name" value="Acyl_Trfase/lysoPLipase"/>
</dbReference>
<dbReference type="Pfam" id="PF01734">
    <property type="entry name" value="Patatin"/>
    <property type="match status" value="1"/>
</dbReference>
<protein>
    <recommendedName>
        <fullName evidence="5">PNPLA domain-containing protein</fullName>
    </recommendedName>
</protein>
<dbReference type="AlphaFoldDB" id="A0A4Q1DC38"/>
<dbReference type="InterPro" id="IPR050301">
    <property type="entry name" value="NTE"/>
</dbReference>
<name>A0A4Q1DC38_9BACT</name>
<evidence type="ECO:0000256" key="2">
    <source>
        <dbReference type="ARBA" id="ARBA00022963"/>
    </source>
</evidence>
<accession>A0A4Q1DC38</accession>
<dbReference type="SUPFAM" id="SSF52151">
    <property type="entry name" value="FabD/lysophospholipase-like"/>
    <property type="match status" value="1"/>
</dbReference>
<keyword evidence="7" id="KW-1185">Reference proteome</keyword>
<feature type="active site" description="Proton acceptor" evidence="4">
    <location>
        <position position="210"/>
    </location>
</feature>
<organism evidence="6 7">
    <name type="scientific">Filimonas effusa</name>
    <dbReference type="NCBI Taxonomy" id="2508721"/>
    <lineage>
        <taxon>Bacteria</taxon>
        <taxon>Pseudomonadati</taxon>
        <taxon>Bacteroidota</taxon>
        <taxon>Chitinophagia</taxon>
        <taxon>Chitinophagales</taxon>
        <taxon>Chitinophagaceae</taxon>
        <taxon>Filimonas</taxon>
    </lineage>
</organism>
<dbReference type="CDD" id="cd07205">
    <property type="entry name" value="Pat_PNPLA6_PNPLA7_NTE1_like"/>
    <property type="match status" value="1"/>
</dbReference>
<sequence>MKLRSTSLFILLLLFGLLAAGQGRKTGRPQLGVTLSGGGAKGLAHIGILKAIDSAGLHIDYVTGTSMGSIIGALYACGYSGDSIEQVARKINWDALLSNAASLRTMGMDEKDEYDKFAVELPWVNHAFRLPSGMLESQELWLKFSEFFFPVFRIKDFSKLPRGFKCVAADISNGEAVVMEDGEIVSAVRASMAIPTVFTAVEYQGRKMVDGGIVRNFPVRDAKKMGADFVIGSNVSGSLLSKEKITNAFQVLLQIAFFREDEDTRKEKQLCDIYIGHSLDDYSTGSFGSSKEIIDEGIEVGRKMYPVFKRLADSLNRIYGPDKRHAPCVPKVHSVKITESEVNGLSRTGKTFFMRRMQFIHGEWYDAASLAKHIRAAFGTRYYQKIVYRLEPLTDTTARIIFDIEEHPFTFAKLGIHYNSFSGISVLSNLTSRNFFTPYSRSMVTLNVGENMRIRGEHVQYFGKFKNFSANAMIQAEQVNINTFNNYKQEGIYRQKYFKSELNIRRTWNNKASLGLGTRFEVLGYSPDLASSLEARGSSSFTNSYLFFNYNTLSNNIYPRKGLKLHAEAGYIYNSNPRFHFYNRGTALDMDSIGASFDNFLRTSLSASNYTPISRKITLMQQVQAGINFNDHQGFLNGYYIGGLSGNELRNQITFAGVEEGSLYTSSAAALQIGVRYQMYSSIFLTGRANLLYHDFINTNSKYQLSGYLTGYALTFGYNFLMGPLEISAMYCDQSRKLRPYINLGIAF</sequence>
<feature type="short sequence motif" description="DGA/G" evidence="4">
    <location>
        <begin position="210"/>
        <end position="212"/>
    </location>
</feature>
<feature type="short sequence motif" description="GXGXXG" evidence="4">
    <location>
        <begin position="37"/>
        <end position="42"/>
    </location>
</feature>
<keyword evidence="2 4" id="KW-0442">Lipid degradation</keyword>
<dbReference type="PROSITE" id="PS51635">
    <property type="entry name" value="PNPLA"/>
    <property type="match status" value="1"/>
</dbReference>
<comment type="caution">
    <text evidence="6">The sequence shown here is derived from an EMBL/GenBank/DDBJ whole genome shotgun (WGS) entry which is preliminary data.</text>
</comment>
<keyword evidence="1 4" id="KW-0378">Hydrolase</keyword>
<proteinExistence type="predicted"/>
<keyword evidence="3 4" id="KW-0443">Lipid metabolism</keyword>
<dbReference type="Gene3D" id="2.40.160.50">
    <property type="entry name" value="membrane protein fhac: a member of the omp85/tpsb transporter family"/>
    <property type="match status" value="1"/>
</dbReference>